<protein>
    <submittedName>
        <fullName evidence="2">Group II intron-encoding maturase</fullName>
    </submittedName>
</protein>
<feature type="region of interest" description="Disordered" evidence="1">
    <location>
        <begin position="29"/>
        <end position="58"/>
    </location>
</feature>
<evidence type="ECO:0000313" key="3">
    <source>
        <dbReference type="Proteomes" id="UP000008075"/>
    </source>
</evidence>
<dbReference type="STRING" id="406817.XNC1_0300"/>
<gene>
    <name evidence="2" type="ordered locus">XNC1_0300</name>
</gene>
<proteinExistence type="predicted"/>
<accession>D3VHP3</accession>
<evidence type="ECO:0000256" key="1">
    <source>
        <dbReference type="SAM" id="MobiDB-lite"/>
    </source>
</evidence>
<organism evidence="2 3">
    <name type="scientific">Xenorhabdus nematophila (strain ATCC 19061 / DSM 3370 / CCUG 14189 / LMG 1036 / NCIMB 9965 / AN6)</name>
    <dbReference type="NCBI Taxonomy" id="406817"/>
    <lineage>
        <taxon>Bacteria</taxon>
        <taxon>Pseudomonadati</taxon>
        <taxon>Pseudomonadota</taxon>
        <taxon>Gammaproteobacteria</taxon>
        <taxon>Enterobacterales</taxon>
        <taxon>Morganellaceae</taxon>
        <taxon>Xenorhabdus</taxon>
    </lineage>
</organism>
<reference evidence="2 3" key="1">
    <citation type="journal article" date="2011" name="PLoS ONE">
        <title>The entomopathogenic bacterial endosymbionts xenorhabdus and photorhabdus: convergent lifestyles from divergent genomes.</title>
        <authorList>
            <person name="Chaston J.M."/>
            <person name="Suen G."/>
            <person name="Tucker S.L."/>
            <person name="Andersen A.W."/>
            <person name="Bhasin A."/>
            <person name="Bode E."/>
            <person name="Bode H.B."/>
            <person name="Brachmann A.O."/>
            <person name="Cowles C.E."/>
            <person name="Cowles K.N."/>
            <person name="Darby C."/>
            <person name="de Leon L."/>
            <person name="Drace K."/>
            <person name="Du Z."/>
            <person name="Givaudan A."/>
            <person name="Herbert Tran E.E."/>
            <person name="Jewell K.A."/>
            <person name="Knack J.J."/>
            <person name="Krasomil-Osterfeld K.C."/>
            <person name="Kukor R."/>
            <person name="Lanois A."/>
            <person name="Latreille P."/>
            <person name="Leimgruber N.K."/>
            <person name="Lipke C.M."/>
            <person name="Liu R."/>
            <person name="Lu X."/>
            <person name="Martens E.C."/>
            <person name="Marri P.R."/>
            <person name="Medigue C."/>
            <person name="Menard M.L."/>
            <person name="Miller N.M."/>
            <person name="Morales-Soto N."/>
            <person name="Norton S."/>
            <person name="Ogier J.C."/>
            <person name="Orchard S.S."/>
            <person name="Park D."/>
            <person name="Park Y."/>
            <person name="Qurollo B.A."/>
            <person name="Sugar D.R."/>
            <person name="Richards G.R."/>
            <person name="Rouy Z."/>
            <person name="Slominski B."/>
            <person name="Slominski K."/>
            <person name="Snyder H."/>
            <person name="Tjaden B.C."/>
            <person name="van der Hoeven R."/>
            <person name="Welch R.D."/>
            <person name="Wheeler C."/>
            <person name="Xiang B."/>
            <person name="Barbazuk B."/>
            <person name="Gaudriault S."/>
            <person name="Goodner B."/>
            <person name="Slater S.C."/>
            <person name="Forst S."/>
            <person name="Goldman B.S."/>
            <person name="Goodrich-Blair H."/>
        </authorList>
    </citation>
    <scope>NUCLEOTIDE SEQUENCE [LARGE SCALE GENOMIC DNA]</scope>
    <source>
        <strain evidence="3">ATCC 19061 / DSM 3370 / CCUG 14189 / LMG 1036 / NCIMB 9965 / AN6</strain>
    </source>
</reference>
<keyword evidence="3" id="KW-1185">Reference proteome</keyword>
<sequence>MMSRLAQIIKDTRLLKLIRRYLEAEMFNGKEREKREQGMPQGGPNTPRTQKVTFARSL</sequence>
<feature type="compositionally biased region" description="Polar residues" evidence="1">
    <location>
        <begin position="43"/>
        <end position="52"/>
    </location>
</feature>
<evidence type="ECO:0000313" key="2">
    <source>
        <dbReference type="EMBL" id="CBJ88382.1"/>
    </source>
</evidence>
<name>D3VHP3_XENNA</name>
<dbReference type="Proteomes" id="UP000008075">
    <property type="component" value="Chromosome"/>
</dbReference>
<dbReference type="KEGG" id="xne:XNC1_0300"/>
<dbReference type="HOGENOM" id="CLU_2995731_0_0_6"/>
<dbReference type="EMBL" id="FN667742">
    <property type="protein sequence ID" value="CBJ88382.1"/>
    <property type="molecule type" value="Genomic_DNA"/>
</dbReference>
<dbReference type="AlphaFoldDB" id="D3VHP3"/>